<evidence type="ECO:0000313" key="13">
    <source>
        <dbReference type="EMBL" id="MDQ1097958.1"/>
    </source>
</evidence>
<gene>
    <name evidence="13" type="ORF">QE404_003105</name>
</gene>
<dbReference type="GO" id="GO:0004096">
    <property type="term" value="F:catalase activity"/>
    <property type="evidence" value="ECO:0007669"/>
    <property type="project" value="UniProtKB-EC"/>
</dbReference>
<dbReference type="InterPro" id="IPR018028">
    <property type="entry name" value="Catalase"/>
</dbReference>
<dbReference type="PROSITE" id="PS51402">
    <property type="entry name" value="CATALASE_3"/>
    <property type="match status" value="1"/>
</dbReference>
<dbReference type="InterPro" id="IPR020835">
    <property type="entry name" value="Catalase_sf"/>
</dbReference>
<reference evidence="13 14" key="1">
    <citation type="submission" date="2023-07" db="EMBL/GenBank/DDBJ databases">
        <title>Functional and genomic diversity of the sorghum phyllosphere microbiome.</title>
        <authorList>
            <person name="Shade A."/>
        </authorList>
    </citation>
    <scope>NUCLEOTIDE SEQUENCE [LARGE SCALE GENOMIC DNA]</scope>
    <source>
        <strain evidence="13 14">SORGH_AS_1064</strain>
    </source>
</reference>
<name>A0ABU0TLN2_9FLAO</name>
<dbReference type="SMART" id="SM01060">
    <property type="entry name" value="Catalase"/>
    <property type="match status" value="1"/>
</dbReference>
<dbReference type="Pfam" id="PF00199">
    <property type="entry name" value="Catalase"/>
    <property type="match status" value="1"/>
</dbReference>
<dbReference type="PROSITE" id="PS00437">
    <property type="entry name" value="CATALASE_1"/>
    <property type="match status" value="1"/>
</dbReference>
<comment type="cofactor">
    <cofactor evidence="1">
        <name>heme</name>
        <dbReference type="ChEBI" id="CHEBI:30413"/>
    </cofactor>
</comment>
<dbReference type="InterPro" id="IPR002226">
    <property type="entry name" value="Catalase_haem_BS"/>
</dbReference>
<dbReference type="EC" id="1.11.1.6" evidence="3 11"/>
<comment type="catalytic activity">
    <reaction evidence="10 11">
        <text>2 H2O2 = O2 + 2 H2O</text>
        <dbReference type="Rhea" id="RHEA:20309"/>
        <dbReference type="ChEBI" id="CHEBI:15377"/>
        <dbReference type="ChEBI" id="CHEBI:15379"/>
        <dbReference type="ChEBI" id="CHEBI:16240"/>
        <dbReference type="EC" id="1.11.1.6"/>
    </reaction>
</comment>
<dbReference type="InterPro" id="IPR024708">
    <property type="entry name" value="Catalase_AS"/>
</dbReference>
<keyword evidence="9 11" id="KW-0376">Hydrogen peroxide</keyword>
<dbReference type="PIRSF" id="PIRSF038928">
    <property type="entry name" value="Catalase_clade1-3"/>
    <property type="match status" value="1"/>
</dbReference>
<dbReference type="InterPro" id="IPR024711">
    <property type="entry name" value="Catalase_clade1/3"/>
</dbReference>
<comment type="similarity">
    <text evidence="2 11">Belongs to the catalase family.</text>
</comment>
<evidence type="ECO:0000256" key="9">
    <source>
        <dbReference type="ARBA" id="ARBA00023324"/>
    </source>
</evidence>
<evidence type="ECO:0000256" key="8">
    <source>
        <dbReference type="ARBA" id="ARBA00023004"/>
    </source>
</evidence>
<evidence type="ECO:0000256" key="10">
    <source>
        <dbReference type="ARBA" id="ARBA00049254"/>
    </source>
</evidence>
<protein>
    <recommendedName>
        <fullName evidence="3 11">Catalase</fullName>
        <ecNumber evidence="3 11">1.11.1.6</ecNumber>
    </recommendedName>
</protein>
<dbReference type="CDD" id="cd08156">
    <property type="entry name" value="catalase_clade_3"/>
    <property type="match status" value="1"/>
</dbReference>
<evidence type="ECO:0000256" key="2">
    <source>
        <dbReference type="ARBA" id="ARBA00005329"/>
    </source>
</evidence>
<evidence type="ECO:0000256" key="11">
    <source>
        <dbReference type="RuleBase" id="RU000498"/>
    </source>
</evidence>
<evidence type="ECO:0000256" key="3">
    <source>
        <dbReference type="ARBA" id="ARBA00012314"/>
    </source>
</evidence>
<evidence type="ECO:0000256" key="5">
    <source>
        <dbReference type="ARBA" id="ARBA00022617"/>
    </source>
</evidence>
<evidence type="ECO:0000256" key="6">
    <source>
        <dbReference type="ARBA" id="ARBA00022723"/>
    </source>
</evidence>
<evidence type="ECO:0000259" key="12">
    <source>
        <dbReference type="SMART" id="SM01060"/>
    </source>
</evidence>
<dbReference type="PROSITE" id="PS00438">
    <property type="entry name" value="CATALASE_2"/>
    <property type="match status" value="1"/>
</dbReference>
<feature type="domain" description="Catalase core" evidence="12">
    <location>
        <begin position="25"/>
        <end position="409"/>
    </location>
</feature>
<evidence type="ECO:0000256" key="7">
    <source>
        <dbReference type="ARBA" id="ARBA00023002"/>
    </source>
</evidence>
<evidence type="ECO:0000256" key="1">
    <source>
        <dbReference type="ARBA" id="ARBA00001971"/>
    </source>
</evidence>
<evidence type="ECO:0000313" key="14">
    <source>
        <dbReference type="Proteomes" id="UP001225072"/>
    </source>
</evidence>
<comment type="caution">
    <text evidence="13">The sequence shown here is derived from an EMBL/GenBank/DDBJ whole genome shotgun (WGS) entry which is preliminary data.</text>
</comment>
<dbReference type="Proteomes" id="UP001225072">
    <property type="component" value="Unassembled WGS sequence"/>
</dbReference>
<dbReference type="Gene3D" id="2.40.180.10">
    <property type="entry name" value="Catalase core domain"/>
    <property type="match status" value="1"/>
</dbReference>
<dbReference type="InterPro" id="IPR011614">
    <property type="entry name" value="Catalase_core"/>
</dbReference>
<dbReference type="PANTHER" id="PTHR11465:SF9">
    <property type="entry name" value="CATALASE"/>
    <property type="match status" value="1"/>
</dbReference>
<evidence type="ECO:0000256" key="4">
    <source>
        <dbReference type="ARBA" id="ARBA00022559"/>
    </source>
</evidence>
<keyword evidence="14" id="KW-1185">Reference proteome</keyword>
<dbReference type="EMBL" id="JAUTAL010000001">
    <property type="protein sequence ID" value="MDQ1097958.1"/>
    <property type="molecule type" value="Genomic_DNA"/>
</dbReference>
<proteinExistence type="inferred from homology"/>
<dbReference type="PANTHER" id="PTHR11465">
    <property type="entry name" value="CATALASE"/>
    <property type="match status" value="1"/>
</dbReference>
<organism evidence="13 14">
    <name type="scientific">Chryseobacterium camelliae</name>
    <dbReference type="NCBI Taxonomy" id="1265445"/>
    <lineage>
        <taxon>Bacteria</taxon>
        <taxon>Pseudomonadati</taxon>
        <taxon>Bacteroidota</taxon>
        <taxon>Flavobacteriia</taxon>
        <taxon>Flavobacteriales</taxon>
        <taxon>Weeksellaceae</taxon>
        <taxon>Chryseobacterium group</taxon>
        <taxon>Chryseobacterium</taxon>
    </lineage>
</organism>
<dbReference type="InterPro" id="IPR040333">
    <property type="entry name" value="Catalase_3"/>
</dbReference>
<dbReference type="InterPro" id="IPR010582">
    <property type="entry name" value="Catalase_immune_responsive"/>
</dbReference>
<accession>A0ABU0TLN2</accession>
<keyword evidence="7 11" id="KW-0560">Oxidoreductase</keyword>
<dbReference type="PRINTS" id="PR00067">
    <property type="entry name" value="CATALASE"/>
</dbReference>
<keyword evidence="8 11" id="KW-0408">Iron</keyword>
<keyword evidence="6 11" id="KW-0479">Metal-binding</keyword>
<dbReference type="Pfam" id="PF06628">
    <property type="entry name" value="Catalase-rel"/>
    <property type="match status" value="1"/>
</dbReference>
<sequence length="513" mass="59054">MLCILQCTGDINHSNHNYMDSKKLTLSNGAPYFEHQDSQTAGPRGPVLLQDFILQENLAHFVRERIPERIVHAKGSGAYGTFTVTHDISKYTKAKLFSKVGNSCRMFARFSTVGGEKGSADTARDPRGFALKFYTEDGNWDLVGNNTPVFFIKDAKKFPDFIHTQKRVPKTNLKSATMMWDFWSLSPESLHQVLILMSDRGTPYGFRHMHGFGSHTFSMINAANERTWVKFHFKTKQGIKNFTHEEAIKMAGENPDFAQEDLCNAIENGDFPKWTMYIQVMTEEQAREFRWNPFDITKVWFQDDFPLIEVGEMELNEIPANYFAHVEQSIFSPSNLVNGISFSPDKMLQGRLFSYPDAHRYRVGVNAHQLEVNRCPFAVHNYQRDGFMADSSEYTDKPNYHPNSFDDIQPDPAYRSFEYELDSTHVACYNRNENDDDHYTQPGLLYTKAMNAEDREHLVHNIVESMKGIDGPKKNDIINRQLCHFFRANIELGMKVASKLNINIDANMMNHIK</sequence>
<keyword evidence="4 11" id="KW-0575">Peroxidase</keyword>
<dbReference type="SUPFAM" id="SSF56634">
    <property type="entry name" value="Heme-dependent catalase-like"/>
    <property type="match status" value="1"/>
</dbReference>
<keyword evidence="5 11" id="KW-0349">Heme</keyword>